<dbReference type="InterPro" id="IPR003406">
    <property type="entry name" value="Glyco_trans_14"/>
</dbReference>
<dbReference type="AlphaFoldDB" id="A0A8C6TVG0"/>
<keyword evidence="9" id="KW-0325">Glycoprotein</keyword>
<reference evidence="11" key="1">
    <citation type="submission" date="2025-08" db="UniProtKB">
        <authorList>
            <consortium name="Ensembl"/>
        </authorList>
    </citation>
    <scope>IDENTIFICATION</scope>
</reference>
<keyword evidence="7" id="KW-1133">Transmembrane helix</keyword>
<evidence type="ECO:0000256" key="9">
    <source>
        <dbReference type="ARBA" id="ARBA00023180"/>
    </source>
</evidence>
<comment type="subcellular location">
    <subcellularLocation>
        <location evidence="1">Golgi apparatus membrane</location>
        <topology evidence="1">Single-pass type II membrane protein</topology>
    </subcellularLocation>
</comment>
<evidence type="ECO:0000256" key="7">
    <source>
        <dbReference type="ARBA" id="ARBA00022989"/>
    </source>
</evidence>
<dbReference type="PANTHER" id="PTHR19297:SF7">
    <property type="entry name" value="BETA-1,3-GALACTOSYL-O-GLYCOSYL-GLYCOPROTEIN BETA-1,6-N-ACETYLGLUCOSAMINYLTRANSFERASE 4"/>
    <property type="match status" value="1"/>
</dbReference>
<keyword evidence="4" id="KW-0808">Transferase</keyword>
<evidence type="ECO:0000256" key="5">
    <source>
        <dbReference type="ARBA" id="ARBA00022692"/>
    </source>
</evidence>
<proteinExistence type="inferred from homology"/>
<keyword evidence="5" id="KW-0812">Transmembrane</keyword>
<keyword evidence="12" id="KW-1185">Reference proteome</keyword>
<dbReference type="GO" id="GO:0000139">
    <property type="term" value="C:Golgi membrane"/>
    <property type="evidence" value="ECO:0007669"/>
    <property type="project" value="UniProtKB-SubCell"/>
</dbReference>
<comment type="pathway">
    <text evidence="2">Protein modification; protein glycosylation.</text>
</comment>
<dbReference type="PANTHER" id="PTHR19297">
    <property type="entry name" value="GLYCOSYLTRANSFERASE 14 FAMILY MEMBER"/>
    <property type="match status" value="1"/>
</dbReference>
<evidence type="ECO:0000313" key="11">
    <source>
        <dbReference type="Ensembl" id="ENSNMLP00000027215.1"/>
    </source>
</evidence>
<dbReference type="Proteomes" id="UP000694523">
    <property type="component" value="Unplaced"/>
</dbReference>
<name>A0A8C6TVG0_9GOBI</name>
<evidence type="ECO:0000256" key="6">
    <source>
        <dbReference type="ARBA" id="ARBA00022968"/>
    </source>
</evidence>
<dbReference type="Ensembl" id="ENSNMLT00000030412.1">
    <property type="protein sequence ID" value="ENSNMLP00000027215.1"/>
    <property type="gene ID" value="ENSNMLG00000017351.1"/>
</dbReference>
<evidence type="ECO:0000313" key="12">
    <source>
        <dbReference type="Proteomes" id="UP000694523"/>
    </source>
</evidence>
<reference evidence="11" key="2">
    <citation type="submission" date="2025-09" db="UniProtKB">
        <authorList>
            <consortium name="Ensembl"/>
        </authorList>
    </citation>
    <scope>IDENTIFICATION</scope>
</reference>
<organism evidence="11 12">
    <name type="scientific">Neogobius melanostomus</name>
    <name type="common">round goby</name>
    <dbReference type="NCBI Taxonomy" id="47308"/>
    <lineage>
        <taxon>Eukaryota</taxon>
        <taxon>Metazoa</taxon>
        <taxon>Chordata</taxon>
        <taxon>Craniata</taxon>
        <taxon>Vertebrata</taxon>
        <taxon>Euteleostomi</taxon>
        <taxon>Actinopterygii</taxon>
        <taxon>Neopterygii</taxon>
        <taxon>Teleostei</taxon>
        <taxon>Neoteleostei</taxon>
        <taxon>Acanthomorphata</taxon>
        <taxon>Gobiaria</taxon>
        <taxon>Gobiiformes</taxon>
        <taxon>Gobioidei</taxon>
        <taxon>Gobiidae</taxon>
        <taxon>Benthophilinae</taxon>
        <taxon>Neogobiini</taxon>
        <taxon>Neogobius</taxon>
    </lineage>
</organism>
<keyword evidence="6" id="KW-0735">Signal-anchor</keyword>
<protein>
    <submittedName>
        <fullName evidence="11">Glucosaminyl (N-acetyl) transferase 4</fullName>
    </submittedName>
</protein>
<sequence length="414" mass="47764">MGLTDCFDHRYMKVKTWRVLWLVSALALCLVLKLSSTGRIIPAPSPVDPETSHRYSVDCSAIYDMDPVEVGNALALRRRVPEERDDSLVNLTSNCHVFLKSRGYTDVCISQEEKNFPLAYSLVVALYSPSNIFCIHYDRKSSEEFRAAMEGLAQCLPNVMIATKRETVFYASMSRLKADLHCMSDLLKSDVQWRYIINLCGQDFPLRTNMELVSELTRLNGGNMLESSRPTQAKSQRFKYHHQIQDANFEHQKIPVRTDQEKEPPPHGIEMFTGNAYFVLSREFVEYTQSSDVVRDFLAWSEDTYSPDEHFWATLARLPGVPGEIPRSQPDVTDLMSKTRLVKWSYLEKRLYPRCTGLHVRSVCIYGVGEMRWLLNYGHWFANKFDPKVDPIIIQCLEEHLQKKQNDWVTGSLL</sequence>
<evidence type="ECO:0000256" key="10">
    <source>
        <dbReference type="ARBA" id="ARBA00038150"/>
    </source>
</evidence>
<evidence type="ECO:0000256" key="4">
    <source>
        <dbReference type="ARBA" id="ARBA00022679"/>
    </source>
</evidence>
<evidence type="ECO:0000256" key="3">
    <source>
        <dbReference type="ARBA" id="ARBA00022676"/>
    </source>
</evidence>
<accession>A0A8C6TVG0</accession>
<dbReference type="Pfam" id="PF02485">
    <property type="entry name" value="Branch"/>
    <property type="match status" value="1"/>
</dbReference>
<evidence type="ECO:0000256" key="2">
    <source>
        <dbReference type="ARBA" id="ARBA00004922"/>
    </source>
</evidence>
<dbReference type="GO" id="GO:0008375">
    <property type="term" value="F:acetylglucosaminyltransferase activity"/>
    <property type="evidence" value="ECO:0007669"/>
    <property type="project" value="TreeGrafter"/>
</dbReference>
<keyword evidence="8" id="KW-0472">Membrane</keyword>
<comment type="similarity">
    <text evidence="10">Belongs to the glycosyltransferase 14 family.</text>
</comment>
<keyword evidence="3" id="KW-0328">Glycosyltransferase</keyword>
<evidence type="ECO:0000256" key="8">
    <source>
        <dbReference type="ARBA" id="ARBA00023136"/>
    </source>
</evidence>
<evidence type="ECO:0000256" key="1">
    <source>
        <dbReference type="ARBA" id="ARBA00004323"/>
    </source>
</evidence>